<evidence type="ECO:0000313" key="2">
    <source>
        <dbReference type="Proteomes" id="UP000516173"/>
    </source>
</evidence>
<protein>
    <submittedName>
        <fullName evidence="1">Uncharacterized protein</fullName>
    </submittedName>
</protein>
<gene>
    <name evidence="1" type="ORF">NWFMUON74_71780</name>
</gene>
<keyword evidence="1" id="KW-0614">Plasmid</keyword>
<evidence type="ECO:0000313" key="1">
    <source>
        <dbReference type="EMBL" id="BCK59406.1"/>
    </source>
</evidence>
<dbReference type="EMBL" id="AP023397">
    <property type="protein sequence ID" value="BCK59406.1"/>
    <property type="molecule type" value="Genomic_DNA"/>
</dbReference>
<geneLocation type="plasmid" evidence="1 2">
    <name>pFMUON74</name>
</geneLocation>
<reference evidence="1 2" key="1">
    <citation type="submission" date="2020-08" db="EMBL/GenBank/DDBJ databases">
        <title>Genome Sequencing of Nocardia wallacei strain FMUON74 and assembly.</title>
        <authorList>
            <person name="Toyokawa M."/>
            <person name="Uesaka K."/>
        </authorList>
    </citation>
    <scope>NUCLEOTIDE SEQUENCE [LARGE SCALE GENOMIC DNA]</scope>
    <source>
        <strain evidence="1 2">FMUON74</strain>
        <plasmid evidence="1 2">pFMUON74</plasmid>
    </source>
</reference>
<dbReference type="Proteomes" id="UP000516173">
    <property type="component" value="Plasmid pFMUON74"/>
</dbReference>
<proteinExistence type="predicted"/>
<keyword evidence="2" id="KW-1185">Reference proteome</keyword>
<name>A0A7G1KXP6_9NOCA</name>
<dbReference type="GO" id="GO:0003677">
    <property type="term" value="F:DNA binding"/>
    <property type="evidence" value="ECO:0007669"/>
    <property type="project" value="InterPro"/>
</dbReference>
<dbReference type="KEGG" id="nwl:NWFMUON74_71780"/>
<dbReference type="InterPro" id="IPR010982">
    <property type="entry name" value="Lambda_DNA-bd_dom_sf"/>
</dbReference>
<dbReference type="Gene3D" id="1.10.260.40">
    <property type="entry name" value="lambda repressor-like DNA-binding domains"/>
    <property type="match status" value="1"/>
</dbReference>
<accession>A0A7G1KXP6</accession>
<organism evidence="1 2">
    <name type="scientific">Nocardia wallacei</name>
    <dbReference type="NCBI Taxonomy" id="480035"/>
    <lineage>
        <taxon>Bacteria</taxon>
        <taxon>Bacillati</taxon>
        <taxon>Actinomycetota</taxon>
        <taxon>Actinomycetes</taxon>
        <taxon>Mycobacteriales</taxon>
        <taxon>Nocardiaceae</taxon>
        <taxon>Nocardia</taxon>
    </lineage>
</organism>
<sequence>MSLPLAEKLERMIEYYHHWGKPALTNEQIAEKLSERLGQVIEPAYIAGLRSGAEIAIPRDVAEALCAVLGVTDVRLLLPTGDEDVDLDLQVQMWTLVRDRGVQHVAARAITRDKLRELISDLRALPPRTE</sequence>
<dbReference type="AlphaFoldDB" id="A0A7G1KXP6"/>